<gene>
    <name evidence="1" type="ORF">EHO51_11830</name>
</gene>
<dbReference type="Proteomes" id="UP000273982">
    <property type="component" value="Chromosome"/>
</dbReference>
<dbReference type="CDD" id="cd07822">
    <property type="entry name" value="SRPBCC_4"/>
    <property type="match status" value="1"/>
</dbReference>
<dbReference type="KEGG" id="mros:EHO51_11830"/>
<dbReference type="Pfam" id="PF10604">
    <property type="entry name" value="Polyketide_cyc2"/>
    <property type="match status" value="1"/>
</dbReference>
<reference evidence="1 2" key="1">
    <citation type="submission" date="2018-11" db="EMBL/GenBank/DDBJ databases">
        <title>Genome squencing of methanotrophic bacteria isolated from alkaline groundwater in Korea.</title>
        <authorList>
            <person name="Nguyen L.N."/>
        </authorList>
    </citation>
    <scope>NUCLEOTIDE SEQUENCE [LARGE SCALE GENOMIC DNA]</scope>
    <source>
        <strain evidence="1 2">GW6</strain>
    </source>
</reference>
<organism evidence="1 2">
    <name type="scientific">Methylocystis rosea</name>
    <dbReference type="NCBI Taxonomy" id="173366"/>
    <lineage>
        <taxon>Bacteria</taxon>
        <taxon>Pseudomonadati</taxon>
        <taxon>Pseudomonadota</taxon>
        <taxon>Alphaproteobacteria</taxon>
        <taxon>Hyphomicrobiales</taxon>
        <taxon>Methylocystaceae</taxon>
        <taxon>Methylocystis</taxon>
    </lineage>
</organism>
<proteinExistence type="predicted"/>
<dbReference type="RefSeq" id="WP_124739068.1">
    <property type="nucleotide sequence ID" value="NZ_CP034086.1"/>
</dbReference>
<dbReference type="InterPro" id="IPR023393">
    <property type="entry name" value="START-like_dom_sf"/>
</dbReference>
<dbReference type="SUPFAM" id="SSF55961">
    <property type="entry name" value="Bet v1-like"/>
    <property type="match status" value="1"/>
</dbReference>
<evidence type="ECO:0000313" key="2">
    <source>
        <dbReference type="Proteomes" id="UP000273982"/>
    </source>
</evidence>
<dbReference type="PANTHER" id="PTHR36166">
    <property type="entry name" value="CHROMOSOME 9, WHOLE GENOME SHOTGUN SEQUENCE"/>
    <property type="match status" value="1"/>
</dbReference>
<evidence type="ECO:0000313" key="1">
    <source>
        <dbReference type="EMBL" id="AZG77367.1"/>
    </source>
</evidence>
<dbReference type="AlphaFoldDB" id="A0A3G8M6J3"/>
<dbReference type="Gene3D" id="3.30.530.20">
    <property type="match status" value="1"/>
</dbReference>
<protein>
    <submittedName>
        <fullName evidence="1">SRPBCC domain-containing protein</fullName>
    </submittedName>
</protein>
<dbReference type="PANTHER" id="PTHR36166:SF1">
    <property type="entry name" value="SRPBCC DOMAIN-CONTAINING PROTEIN"/>
    <property type="match status" value="1"/>
</dbReference>
<name>A0A3G8M6J3_9HYPH</name>
<dbReference type="EMBL" id="CP034086">
    <property type="protein sequence ID" value="AZG77367.1"/>
    <property type="molecule type" value="Genomic_DNA"/>
</dbReference>
<accession>A0A3G8M6J3</accession>
<sequence length="147" mass="16628">MARRQIETEIEIEAPASRIWAHLTDFSRMPQWNPFITSISGTLSPGARLSIELSPPGKRPMHFTPDILAVRRNRELRWQGHLFIGGIFDGEHYFLLESLSESRTRFVQGETFSGLLVGPLSGMLHATQTGFEAMNLALKQVAERRIP</sequence>
<dbReference type="InterPro" id="IPR019587">
    <property type="entry name" value="Polyketide_cyclase/dehydratase"/>
</dbReference>